<evidence type="ECO:0000256" key="9">
    <source>
        <dbReference type="SAM" id="MobiDB-lite"/>
    </source>
</evidence>
<accession>A0A8H4KLE9</accession>
<evidence type="ECO:0000259" key="10">
    <source>
        <dbReference type="Pfam" id="PF00082"/>
    </source>
</evidence>
<evidence type="ECO:0000313" key="11">
    <source>
        <dbReference type="EMBL" id="KAF4451363.1"/>
    </source>
</evidence>
<dbReference type="Gene3D" id="3.40.50.200">
    <property type="entry name" value="Peptidase S8/S53 domain"/>
    <property type="match status" value="1"/>
</dbReference>
<keyword evidence="5 6" id="KW-0040">ANK repeat</keyword>
<dbReference type="Gene3D" id="1.25.40.20">
    <property type="entry name" value="Ankyrin repeat-containing domain"/>
    <property type="match status" value="4"/>
</dbReference>
<feature type="region of interest" description="Disordered" evidence="9">
    <location>
        <begin position="370"/>
        <end position="407"/>
    </location>
</feature>
<dbReference type="OrthoDB" id="206201at2759"/>
<feature type="repeat" description="ANK" evidence="6">
    <location>
        <begin position="164"/>
        <end position="196"/>
    </location>
</feature>
<keyword evidence="1 7" id="KW-0645">Protease</keyword>
<dbReference type="PROSITE" id="PS51892">
    <property type="entry name" value="SUBTILASE"/>
    <property type="match status" value="1"/>
</dbReference>
<feature type="repeat" description="ANK" evidence="6">
    <location>
        <begin position="278"/>
        <end position="310"/>
    </location>
</feature>
<gene>
    <name evidence="11" type="ORF">F53441_5629</name>
</gene>
<dbReference type="AlphaFoldDB" id="A0A8H4KLE9"/>
<dbReference type="PRINTS" id="PR01415">
    <property type="entry name" value="ANKYRIN"/>
</dbReference>
<feature type="domain" description="Peptidase S8/S53" evidence="10">
    <location>
        <begin position="468"/>
        <end position="714"/>
    </location>
</feature>
<proteinExistence type="inferred from homology"/>
<organism evidence="11 12">
    <name type="scientific">Fusarium austroafricanum</name>
    <dbReference type="NCBI Taxonomy" id="2364996"/>
    <lineage>
        <taxon>Eukaryota</taxon>
        <taxon>Fungi</taxon>
        <taxon>Dikarya</taxon>
        <taxon>Ascomycota</taxon>
        <taxon>Pezizomycotina</taxon>
        <taxon>Sordariomycetes</taxon>
        <taxon>Hypocreomycetidae</taxon>
        <taxon>Hypocreales</taxon>
        <taxon>Nectriaceae</taxon>
        <taxon>Fusarium</taxon>
        <taxon>Fusarium concolor species complex</taxon>
    </lineage>
</organism>
<dbReference type="PROSITE" id="PS50297">
    <property type="entry name" value="ANK_REP_REGION"/>
    <property type="match status" value="5"/>
</dbReference>
<dbReference type="Pfam" id="PF12796">
    <property type="entry name" value="Ank_2"/>
    <property type="match status" value="2"/>
</dbReference>
<protein>
    <submittedName>
        <fullName evidence="11">Ankyrin repeat domain-containing protein</fullName>
    </submittedName>
</protein>
<feature type="region of interest" description="Disordered" evidence="9">
    <location>
        <begin position="553"/>
        <end position="573"/>
    </location>
</feature>
<dbReference type="PROSITE" id="PS00138">
    <property type="entry name" value="SUBTILASE_SER"/>
    <property type="match status" value="1"/>
</dbReference>
<comment type="similarity">
    <text evidence="7 8">Belongs to the peptidase S8 family.</text>
</comment>
<dbReference type="PROSITE" id="PS50088">
    <property type="entry name" value="ANK_REPEAT"/>
    <property type="match status" value="6"/>
</dbReference>
<feature type="repeat" description="ANK" evidence="6">
    <location>
        <begin position="131"/>
        <end position="163"/>
    </location>
</feature>
<dbReference type="Pfam" id="PF00082">
    <property type="entry name" value="Peptidase_S8"/>
    <property type="match status" value="1"/>
</dbReference>
<keyword evidence="3 7" id="KW-0378">Hydrolase</keyword>
<dbReference type="SUPFAM" id="SSF48403">
    <property type="entry name" value="Ankyrin repeat"/>
    <property type="match status" value="1"/>
</dbReference>
<dbReference type="InterPro" id="IPR002110">
    <property type="entry name" value="Ankyrin_rpt"/>
</dbReference>
<dbReference type="Pfam" id="PF13637">
    <property type="entry name" value="Ank_4"/>
    <property type="match status" value="1"/>
</dbReference>
<dbReference type="InterPro" id="IPR023828">
    <property type="entry name" value="Peptidase_S8_Ser-AS"/>
</dbReference>
<dbReference type="InterPro" id="IPR036852">
    <property type="entry name" value="Peptidase_S8/S53_dom_sf"/>
</dbReference>
<dbReference type="EMBL" id="JAADJG010000221">
    <property type="protein sequence ID" value="KAF4451363.1"/>
    <property type="molecule type" value="Genomic_DNA"/>
</dbReference>
<keyword evidence="4 7" id="KW-0720">Serine protease</keyword>
<feature type="active site" description="Charge relay system" evidence="7">
    <location>
        <position position="529"/>
    </location>
</feature>
<sequence>MTPEDYAKYMRSHKFDPEKRPADRVDAIHSAILDKRVQIADELLRLYPEDCLEGRSRKGPKRWRTPLHNACELGRAHMVKSLLDKGADVNARSFHGLTPLIFAIEAENLEIARLLIGKGADVNSQSDEKTNTRSAIHVAAQMESPDIILTLLLNGADPKLRTTAGNTPLHLAVESGCASAAALLLFHGASPTVTNEMGASPRTLAEGLRQGDHKRFKHIFECASKEGDFGNFFDRHVKPDAPIEIVAAIHWATEHNLDRAIAYLTHIDSHAMEAKSPRGWHPLHRAARSGYEKCVLVLLDHGAETDCTTKTGWTPLMMAAEKGHKKILKILLDHGASRTAKNENGDTAWKIARHCGHRLPMLLSVKHVAPSEIDREEKESGGMDTLAPPQEGPSCRTPSPGPKDTREDVGELYALTDAKPDEGSATTPDNSEYFESFLKTLEKTWYNQIQWHPDDDVEDPSKDHTGPVKIAILDTGIDLDHQDFRQCAKRRTKVGAKYGSKEKTQRERIKAYKNFTGGPEDDVADDNGHGTHIAGLIMAIAPRAEIYIAKVSASPKEADSERTTQKRRGKGSHPIQEALNWAIENKVNIINMSLGFSEDGSFELTRTLTKANSDGIIVFAAAANHGNRDPIAWPARDRLLSICVTSGDERNHLSNFAPSTNREFPIFVTHGQEVCSHWPGGGFRKMSGTSVSTPIAVGMAAMILAFMNKTNSFSLEEKRKSLDRTREWRIRSTTGMGRMLEHMCRDINGLKILSPKLMWERPPIPDPSEVQVLGFLGQWLMG</sequence>
<comment type="caution">
    <text evidence="11">The sequence shown here is derived from an EMBL/GenBank/DDBJ whole genome shotgun (WGS) entry which is preliminary data.</text>
</comment>
<dbReference type="PROSITE" id="PS00136">
    <property type="entry name" value="SUBTILASE_ASP"/>
    <property type="match status" value="1"/>
</dbReference>
<keyword evidence="2" id="KW-0677">Repeat</keyword>
<feature type="active site" description="Charge relay system" evidence="7">
    <location>
        <position position="690"/>
    </location>
</feature>
<dbReference type="InterPro" id="IPR023827">
    <property type="entry name" value="Peptidase_S8_Asp-AS"/>
</dbReference>
<dbReference type="InterPro" id="IPR036770">
    <property type="entry name" value="Ankyrin_rpt-contain_sf"/>
</dbReference>
<feature type="repeat" description="ANK" evidence="6">
    <location>
        <begin position="95"/>
        <end position="127"/>
    </location>
</feature>
<evidence type="ECO:0000256" key="6">
    <source>
        <dbReference type="PROSITE-ProRule" id="PRU00023"/>
    </source>
</evidence>
<dbReference type="PANTHER" id="PTHR24198">
    <property type="entry name" value="ANKYRIN REPEAT AND PROTEIN KINASE DOMAIN-CONTAINING PROTEIN"/>
    <property type="match status" value="1"/>
</dbReference>
<feature type="repeat" description="ANK" evidence="6">
    <location>
        <begin position="62"/>
        <end position="94"/>
    </location>
</feature>
<reference evidence="11" key="1">
    <citation type="submission" date="2020-01" db="EMBL/GenBank/DDBJ databases">
        <title>Identification and distribution of gene clusters putatively required for synthesis of sphingolipid metabolism inhibitors in phylogenetically diverse species of the filamentous fungus Fusarium.</title>
        <authorList>
            <person name="Kim H.-S."/>
            <person name="Busman M."/>
            <person name="Brown D.W."/>
            <person name="Divon H."/>
            <person name="Uhlig S."/>
            <person name="Proctor R.H."/>
        </authorList>
    </citation>
    <scope>NUCLEOTIDE SEQUENCE</scope>
    <source>
        <strain evidence="11">NRRL 53441</strain>
    </source>
</reference>
<evidence type="ECO:0000256" key="3">
    <source>
        <dbReference type="ARBA" id="ARBA00022801"/>
    </source>
</evidence>
<dbReference type="Proteomes" id="UP000605986">
    <property type="component" value="Unassembled WGS sequence"/>
</dbReference>
<dbReference type="InterPro" id="IPR000209">
    <property type="entry name" value="Peptidase_S8/S53_dom"/>
</dbReference>
<dbReference type="GO" id="GO:0004252">
    <property type="term" value="F:serine-type endopeptidase activity"/>
    <property type="evidence" value="ECO:0007669"/>
    <property type="project" value="UniProtKB-UniRule"/>
</dbReference>
<dbReference type="SUPFAM" id="SSF52743">
    <property type="entry name" value="Subtilisin-like"/>
    <property type="match status" value="1"/>
</dbReference>
<name>A0A8H4KLE9_9HYPO</name>
<feature type="compositionally biased region" description="Basic and acidic residues" evidence="9">
    <location>
        <begin position="372"/>
        <end position="381"/>
    </location>
</feature>
<dbReference type="GO" id="GO:0006508">
    <property type="term" value="P:proteolysis"/>
    <property type="evidence" value="ECO:0007669"/>
    <property type="project" value="UniProtKB-KW"/>
</dbReference>
<feature type="repeat" description="ANK" evidence="6">
    <location>
        <begin position="311"/>
        <end position="343"/>
    </location>
</feature>
<evidence type="ECO:0000256" key="8">
    <source>
        <dbReference type="RuleBase" id="RU003355"/>
    </source>
</evidence>
<evidence type="ECO:0000313" key="12">
    <source>
        <dbReference type="Proteomes" id="UP000605986"/>
    </source>
</evidence>
<evidence type="ECO:0000256" key="7">
    <source>
        <dbReference type="PROSITE-ProRule" id="PRU01240"/>
    </source>
</evidence>
<evidence type="ECO:0000256" key="5">
    <source>
        <dbReference type="ARBA" id="ARBA00023043"/>
    </source>
</evidence>
<keyword evidence="12" id="KW-1185">Reference proteome</keyword>
<dbReference type="PRINTS" id="PR00723">
    <property type="entry name" value="SUBTILISIN"/>
</dbReference>
<dbReference type="PANTHER" id="PTHR24198:SF165">
    <property type="entry name" value="ANKYRIN REPEAT-CONTAINING PROTEIN-RELATED"/>
    <property type="match status" value="1"/>
</dbReference>
<feature type="active site" description="Charge relay system" evidence="7">
    <location>
        <position position="474"/>
    </location>
</feature>
<evidence type="ECO:0000256" key="4">
    <source>
        <dbReference type="ARBA" id="ARBA00022825"/>
    </source>
</evidence>
<evidence type="ECO:0000256" key="1">
    <source>
        <dbReference type="ARBA" id="ARBA00022670"/>
    </source>
</evidence>
<evidence type="ECO:0000256" key="2">
    <source>
        <dbReference type="ARBA" id="ARBA00022737"/>
    </source>
</evidence>
<dbReference type="InterPro" id="IPR015500">
    <property type="entry name" value="Peptidase_S8_subtilisin-rel"/>
</dbReference>
<dbReference type="SMART" id="SM00248">
    <property type="entry name" value="ANK"/>
    <property type="match status" value="7"/>
</dbReference>